<dbReference type="PANTHER" id="PTHR41523:SF8">
    <property type="entry name" value="ETHYLENE RESPONSE SENSOR PROTEIN"/>
    <property type="match status" value="1"/>
</dbReference>
<evidence type="ECO:0000256" key="2">
    <source>
        <dbReference type="ARBA" id="ARBA00006402"/>
    </source>
</evidence>
<dbReference type="InterPro" id="IPR029016">
    <property type="entry name" value="GAF-like_dom_sf"/>
</dbReference>
<dbReference type="InterPro" id="IPR003594">
    <property type="entry name" value="HATPase_dom"/>
</dbReference>
<dbReference type="Pfam" id="PF07568">
    <property type="entry name" value="HisKA_2"/>
    <property type="match status" value="1"/>
</dbReference>
<evidence type="ECO:0000259" key="11">
    <source>
        <dbReference type="PROSITE" id="PS50112"/>
    </source>
</evidence>
<dbReference type="PROSITE" id="PS50109">
    <property type="entry name" value="HIS_KIN"/>
    <property type="match status" value="1"/>
</dbReference>
<evidence type="ECO:0000256" key="1">
    <source>
        <dbReference type="ARBA" id="ARBA00000085"/>
    </source>
</evidence>
<dbReference type="SMART" id="SM00387">
    <property type="entry name" value="HATPase_c"/>
    <property type="match status" value="1"/>
</dbReference>
<keyword evidence="4" id="KW-0597">Phosphoprotein</keyword>
<dbReference type="SUPFAM" id="SSF55785">
    <property type="entry name" value="PYP-like sensor domain (PAS domain)"/>
    <property type="match status" value="1"/>
</dbReference>
<keyword evidence="13" id="KW-1185">Reference proteome</keyword>
<keyword evidence="6" id="KW-0547">Nucleotide-binding</keyword>
<dbReference type="EMBL" id="FNYC01000001">
    <property type="protein sequence ID" value="SEI40718.1"/>
    <property type="molecule type" value="Genomic_DNA"/>
</dbReference>
<dbReference type="PROSITE" id="PS50046">
    <property type="entry name" value="PHYTOCHROME_2"/>
    <property type="match status" value="1"/>
</dbReference>
<dbReference type="InterPro" id="IPR016132">
    <property type="entry name" value="Phyto_chromo_attachment"/>
</dbReference>
<dbReference type="Gene3D" id="3.30.450.20">
    <property type="entry name" value="PAS domain"/>
    <property type="match status" value="2"/>
</dbReference>
<dbReference type="Pfam" id="PF01590">
    <property type="entry name" value="GAF"/>
    <property type="match status" value="1"/>
</dbReference>
<dbReference type="STRING" id="529704.SAMN02927913_0397"/>
<dbReference type="PANTHER" id="PTHR41523">
    <property type="entry name" value="TWO-COMPONENT SYSTEM SENSOR PROTEIN"/>
    <property type="match status" value="1"/>
</dbReference>
<evidence type="ECO:0000259" key="9">
    <source>
        <dbReference type="PROSITE" id="PS50046"/>
    </source>
</evidence>
<organism evidence="12 13">
    <name type="scientific">Frateuria terrea</name>
    <dbReference type="NCBI Taxonomy" id="529704"/>
    <lineage>
        <taxon>Bacteria</taxon>
        <taxon>Pseudomonadati</taxon>
        <taxon>Pseudomonadota</taxon>
        <taxon>Gammaproteobacteria</taxon>
        <taxon>Lysobacterales</taxon>
        <taxon>Rhodanobacteraceae</taxon>
        <taxon>Frateuria</taxon>
    </lineage>
</organism>
<dbReference type="InterPro" id="IPR005467">
    <property type="entry name" value="His_kinase_dom"/>
</dbReference>
<dbReference type="RefSeq" id="WP_091333028.1">
    <property type="nucleotide sequence ID" value="NZ_FOXL01000002.1"/>
</dbReference>
<evidence type="ECO:0000313" key="13">
    <source>
        <dbReference type="Proteomes" id="UP000199420"/>
    </source>
</evidence>
<dbReference type="GO" id="GO:0004673">
    <property type="term" value="F:protein histidine kinase activity"/>
    <property type="evidence" value="ECO:0007669"/>
    <property type="project" value="UniProtKB-EC"/>
</dbReference>
<dbReference type="Pfam" id="PF02518">
    <property type="entry name" value="HATPase_c"/>
    <property type="match status" value="1"/>
</dbReference>
<evidence type="ECO:0000256" key="8">
    <source>
        <dbReference type="ARBA" id="ARBA00022840"/>
    </source>
</evidence>
<evidence type="ECO:0000256" key="3">
    <source>
        <dbReference type="ARBA" id="ARBA00012438"/>
    </source>
</evidence>
<evidence type="ECO:0000256" key="7">
    <source>
        <dbReference type="ARBA" id="ARBA00022777"/>
    </source>
</evidence>
<proteinExistence type="inferred from homology"/>
<sequence>MRQDIQSGGAPHTVPSLERAAIQAHGALLAIDDTGRIASLAGATDRLFGRTPHDLIGSPLVDTPGAPYGPLPAVPPDLTTRPRHVGRWLDRDRGRWDVSAHRSGPYTLLEFEPAPVHEPLAAAAVAAILRACAAFESCADVQAACAACAKALRQLTGYDRVAIGRFAAGTVAVAAAVEEAAPPSLPSLAGSLPLPFAPDGAGLPHAVPDLACLPTPVFPARADGGEPDLGHCVLRPIGAAQRGHLESQGVEASLWLPIVVGGRQWGAAACHHATPRAMPCALRLACETVVRECALRIEACEAHERQRQAGLLVQEAHHRMQNSLHIVAAMLRLQARQATGDEVRSELEAAAERLAAVSAVHRQLSQPDGAREVRLDAYLGQLCTELARSWGDAWLEQLSIDVCRASLAAESTISLGLVVTELLTNAAKYAYRGAPGPIEVRARTHGTWLHVTISDRGCGMHSEVAGTGFGSRLNRLFAAQLGGDIQLASGEAGTTATLRVPLLPTRRGRVAGATAGADTH</sequence>
<evidence type="ECO:0000256" key="5">
    <source>
        <dbReference type="ARBA" id="ARBA00022679"/>
    </source>
</evidence>
<evidence type="ECO:0000313" key="12">
    <source>
        <dbReference type="EMBL" id="SEI40718.1"/>
    </source>
</evidence>
<reference evidence="12 13" key="1">
    <citation type="submission" date="2016-10" db="EMBL/GenBank/DDBJ databases">
        <authorList>
            <person name="de Groot N.N."/>
        </authorList>
    </citation>
    <scope>NUCLEOTIDE SEQUENCE [LARGE SCALE GENOMIC DNA]</scope>
    <source>
        <strain evidence="12 13">DSM 26515</strain>
    </source>
</reference>
<dbReference type="SUPFAM" id="SSF55874">
    <property type="entry name" value="ATPase domain of HSP90 chaperone/DNA topoisomerase II/histidine kinase"/>
    <property type="match status" value="1"/>
</dbReference>
<feature type="domain" description="PAS" evidence="11">
    <location>
        <begin position="28"/>
        <end position="61"/>
    </location>
</feature>
<dbReference type="Gene3D" id="3.30.565.10">
    <property type="entry name" value="Histidine kinase-like ATPase, C-terminal domain"/>
    <property type="match status" value="1"/>
</dbReference>
<comment type="similarity">
    <text evidence="2">In the N-terminal section; belongs to the phytochrome family.</text>
</comment>
<dbReference type="InterPro" id="IPR000014">
    <property type="entry name" value="PAS"/>
</dbReference>
<dbReference type="GO" id="GO:0005524">
    <property type="term" value="F:ATP binding"/>
    <property type="evidence" value="ECO:0007669"/>
    <property type="project" value="UniProtKB-KW"/>
</dbReference>
<feature type="domain" description="Phytochrome chromophore attachment site" evidence="9">
    <location>
        <begin position="140"/>
        <end position="291"/>
    </location>
</feature>
<gene>
    <name evidence="12" type="ORF">SAMN04487997_0481</name>
</gene>
<keyword evidence="7 12" id="KW-0418">Kinase</keyword>
<feature type="domain" description="Histidine kinase" evidence="10">
    <location>
        <begin position="415"/>
        <end position="504"/>
    </location>
</feature>
<dbReference type="Proteomes" id="UP000199420">
    <property type="component" value="Unassembled WGS sequence"/>
</dbReference>
<dbReference type="GO" id="GO:0006355">
    <property type="term" value="P:regulation of DNA-templated transcription"/>
    <property type="evidence" value="ECO:0007669"/>
    <property type="project" value="InterPro"/>
</dbReference>
<protein>
    <recommendedName>
        <fullName evidence="3">histidine kinase</fullName>
        <ecNumber evidence="3">2.7.13.3</ecNumber>
    </recommendedName>
</protein>
<evidence type="ECO:0000256" key="4">
    <source>
        <dbReference type="ARBA" id="ARBA00022553"/>
    </source>
</evidence>
<dbReference type="EC" id="2.7.13.3" evidence="3"/>
<comment type="catalytic activity">
    <reaction evidence="1">
        <text>ATP + protein L-histidine = ADP + protein N-phospho-L-histidine.</text>
        <dbReference type="EC" id="2.7.13.3"/>
    </reaction>
</comment>
<dbReference type="InterPro" id="IPR011495">
    <property type="entry name" value="Sig_transdc_His_kin_sub2_dim/P"/>
</dbReference>
<dbReference type="SUPFAM" id="SSF55781">
    <property type="entry name" value="GAF domain-like"/>
    <property type="match status" value="1"/>
</dbReference>
<keyword evidence="5" id="KW-0808">Transferase</keyword>
<evidence type="ECO:0000259" key="10">
    <source>
        <dbReference type="PROSITE" id="PS50109"/>
    </source>
</evidence>
<accession>A0A1H6QAC3</accession>
<keyword evidence="8" id="KW-0067">ATP-binding</keyword>
<dbReference type="AlphaFoldDB" id="A0A1H6QAC3"/>
<dbReference type="InterPro" id="IPR036890">
    <property type="entry name" value="HATPase_C_sf"/>
</dbReference>
<dbReference type="InterPro" id="IPR013654">
    <property type="entry name" value="PAS_2"/>
</dbReference>
<dbReference type="InterPro" id="IPR035965">
    <property type="entry name" value="PAS-like_dom_sf"/>
</dbReference>
<name>A0A1H6QAC3_9GAMM</name>
<dbReference type="Gene3D" id="3.30.450.40">
    <property type="match status" value="1"/>
</dbReference>
<evidence type="ECO:0000256" key="6">
    <source>
        <dbReference type="ARBA" id="ARBA00022741"/>
    </source>
</evidence>
<dbReference type="Pfam" id="PF08446">
    <property type="entry name" value="PAS_2"/>
    <property type="match status" value="1"/>
</dbReference>
<dbReference type="PROSITE" id="PS50112">
    <property type="entry name" value="PAS"/>
    <property type="match status" value="1"/>
</dbReference>
<dbReference type="InterPro" id="IPR003018">
    <property type="entry name" value="GAF"/>
</dbReference>